<reference evidence="7" key="1">
    <citation type="journal article" date="2017" name="J. Biotechnol.">
        <title>Complete genome sequence of Novosphingobium resinovorum SA1, a versatile xenobiotic-degrading bacterium capable of utilizing sulfanilic acid.</title>
        <authorList>
            <person name="Hegedus B."/>
            <person name="Kos P.B."/>
            <person name="Balint B."/>
            <person name="Maroti G."/>
            <person name="Gan H.M."/>
            <person name="Perei K."/>
            <person name="Rakhely G."/>
        </authorList>
    </citation>
    <scope>NUCLEOTIDE SEQUENCE [LARGE SCALE GENOMIC DNA]</scope>
    <source>
        <strain evidence="7">SA1</strain>
    </source>
</reference>
<dbReference type="PROSITE" id="PS51352">
    <property type="entry name" value="THIOREDOXIN_2"/>
    <property type="match status" value="1"/>
</dbReference>
<name>A0A1D8AG39_9SPHN</name>
<sequence length="217" mass="23151">MKRFIPLALLAAVLGIVGFAALRPGSVTTQASAQTFTREAITDDPIAPKFAPKGYDVTIVEFADYNCPYCRRMHPTIAALLASDPKIRIVYRDWPIFGGASVEAARAAIASQWQGKHEAFNAALYEGGGRIDSAAIRAAAKRAGVDWTRLQKDLVTHKADIDGLLARTNVQAPALGLQGTPAFLVGPYLLPGAFDLPNLRKAVAKARAHPNGPPKAP</sequence>
<dbReference type="EMBL" id="CP017078">
    <property type="protein sequence ID" value="AOR81077.1"/>
    <property type="molecule type" value="Genomic_DNA"/>
</dbReference>
<dbReference type="PANTHER" id="PTHR13887:SF14">
    <property type="entry name" value="DISULFIDE BOND FORMATION PROTEIN D"/>
    <property type="match status" value="1"/>
</dbReference>
<dbReference type="InterPro" id="IPR036249">
    <property type="entry name" value="Thioredoxin-like_sf"/>
</dbReference>
<evidence type="ECO:0000256" key="4">
    <source>
        <dbReference type="ARBA" id="ARBA00023284"/>
    </source>
</evidence>
<proteinExistence type="predicted"/>
<evidence type="ECO:0000313" key="7">
    <source>
        <dbReference type="Proteomes" id="UP000094626"/>
    </source>
</evidence>
<evidence type="ECO:0000313" key="6">
    <source>
        <dbReference type="EMBL" id="AOR81077.1"/>
    </source>
</evidence>
<organism evidence="6 7">
    <name type="scientific">Novosphingobium resinovorum</name>
    <dbReference type="NCBI Taxonomy" id="158500"/>
    <lineage>
        <taxon>Bacteria</taxon>
        <taxon>Pseudomonadati</taxon>
        <taxon>Pseudomonadota</taxon>
        <taxon>Alphaproteobacteria</taxon>
        <taxon>Sphingomonadales</taxon>
        <taxon>Sphingomonadaceae</taxon>
        <taxon>Novosphingobium</taxon>
    </lineage>
</organism>
<dbReference type="Gene3D" id="3.40.30.10">
    <property type="entry name" value="Glutaredoxin"/>
    <property type="match status" value="1"/>
</dbReference>
<dbReference type="CDD" id="cd03023">
    <property type="entry name" value="DsbA_Com1_like"/>
    <property type="match status" value="1"/>
</dbReference>
<dbReference type="OrthoDB" id="9780147at2"/>
<feature type="domain" description="Thioredoxin" evidence="5">
    <location>
        <begin position="22"/>
        <end position="208"/>
    </location>
</feature>
<dbReference type="GO" id="GO:0016491">
    <property type="term" value="F:oxidoreductase activity"/>
    <property type="evidence" value="ECO:0007669"/>
    <property type="project" value="UniProtKB-KW"/>
</dbReference>
<dbReference type="InterPro" id="IPR001853">
    <property type="entry name" value="DSBA-like_thioredoxin_dom"/>
</dbReference>
<keyword evidence="3" id="KW-1015">Disulfide bond</keyword>
<dbReference type="Pfam" id="PF01323">
    <property type="entry name" value="DSBA"/>
    <property type="match status" value="1"/>
</dbReference>
<keyword evidence="1" id="KW-0732">Signal</keyword>
<dbReference type="InterPro" id="IPR013766">
    <property type="entry name" value="Thioredoxin_domain"/>
</dbReference>
<dbReference type="KEGG" id="nre:BES08_29755"/>
<geneLocation type="plasmid" evidence="6 7">
    <name>pSA3</name>
</geneLocation>
<keyword evidence="4" id="KW-0676">Redox-active center</keyword>
<keyword evidence="6" id="KW-0614">Plasmid</keyword>
<evidence type="ECO:0000259" key="5">
    <source>
        <dbReference type="PROSITE" id="PS51352"/>
    </source>
</evidence>
<dbReference type="AlphaFoldDB" id="A0A1D8AG39"/>
<evidence type="ECO:0000256" key="1">
    <source>
        <dbReference type="ARBA" id="ARBA00022729"/>
    </source>
</evidence>
<dbReference type="Proteomes" id="UP000094626">
    <property type="component" value="Plasmid pSA3"/>
</dbReference>
<protein>
    <submittedName>
        <fullName evidence="6">Disulfide bond formation protein DsbA</fullName>
    </submittedName>
</protein>
<keyword evidence="2" id="KW-0560">Oxidoreductase</keyword>
<accession>A0A1D8AG39</accession>
<dbReference type="RefSeq" id="WP_069710270.1">
    <property type="nucleotide sequence ID" value="NZ_CP017078.1"/>
</dbReference>
<dbReference type="PANTHER" id="PTHR13887">
    <property type="entry name" value="GLUTATHIONE S-TRANSFERASE KAPPA"/>
    <property type="match status" value="1"/>
</dbReference>
<keyword evidence="7" id="KW-1185">Reference proteome</keyword>
<evidence type="ECO:0000256" key="3">
    <source>
        <dbReference type="ARBA" id="ARBA00023157"/>
    </source>
</evidence>
<dbReference type="SUPFAM" id="SSF52833">
    <property type="entry name" value="Thioredoxin-like"/>
    <property type="match status" value="1"/>
</dbReference>
<evidence type="ECO:0000256" key="2">
    <source>
        <dbReference type="ARBA" id="ARBA00023002"/>
    </source>
</evidence>
<gene>
    <name evidence="6" type="ORF">BES08_29755</name>
</gene>